<accession>A0ABV7ZKU8</accession>
<sequence length="83" mass="9420">MTCANDILNDACTAADNALDRIDTATLLTVETAAKQTKSMICREEYAFFRFCGYSREETINHLANLYNTSHDYLARICKETSR</sequence>
<gene>
    <name evidence="1" type="ORF">ACFORJ_01730</name>
</gene>
<dbReference type="Proteomes" id="UP001595751">
    <property type="component" value="Unassembled WGS sequence"/>
</dbReference>
<name>A0ABV7ZKU8_9CORY</name>
<reference evidence="2" key="1">
    <citation type="journal article" date="2019" name="Int. J. Syst. Evol. Microbiol.">
        <title>The Global Catalogue of Microorganisms (GCM) 10K type strain sequencing project: providing services to taxonomists for standard genome sequencing and annotation.</title>
        <authorList>
            <consortium name="The Broad Institute Genomics Platform"/>
            <consortium name="The Broad Institute Genome Sequencing Center for Infectious Disease"/>
            <person name="Wu L."/>
            <person name="Ma J."/>
        </authorList>
    </citation>
    <scope>NUCLEOTIDE SEQUENCE [LARGE SCALE GENOMIC DNA]</scope>
    <source>
        <strain evidence="2">CCUG 53252</strain>
    </source>
</reference>
<dbReference type="RefSeq" id="WP_290291738.1">
    <property type="nucleotide sequence ID" value="NZ_CP047211.1"/>
</dbReference>
<comment type="caution">
    <text evidence="1">The sequence shown here is derived from an EMBL/GenBank/DDBJ whole genome shotgun (WGS) entry which is preliminary data.</text>
</comment>
<evidence type="ECO:0000313" key="2">
    <source>
        <dbReference type="Proteomes" id="UP001595751"/>
    </source>
</evidence>
<protein>
    <submittedName>
        <fullName evidence="1">Uncharacterized protein</fullName>
    </submittedName>
</protein>
<evidence type="ECO:0000313" key="1">
    <source>
        <dbReference type="EMBL" id="MFC3848889.1"/>
    </source>
</evidence>
<organism evidence="1 2">
    <name type="scientific">Corynebacterium hansenii</name>
    <dbReference type="NCBI Taxonomy" id="394964"/>
    <lineage>
        <taxon>Bacteria</taxon>
        <taxon>Bacillati</taxon>
        <taxon>Actinomycetota</taxon>
        <taxon>Actinomycetes</taxon>
        <taxon>Mycobacteriales</taxon>
        <taxon>Corynebacteriaceae</taxon>
        <taxon>Corynebacterium</taxon>
    </lineage>
</organism>
<proteinExistence type="predicted"/>
<dbReference type="EMBL" id="JBHRZN010000001">
    <property type="protein sequence ID" value="MFC3848889.1"/>
    <property type="molecule type" value="Genomic_DNA"/>
</dbReference>
<keyword evidence="2" id="KW-1185">Reference proteome</keyword>